<dbReference type="Proteomes" id="UP000636709">
    <property type="component" value="Unassembled WGS sequence"/>
</dbReference>
<accession>A0A835AH54</accession>
<dbReference type="InterPro" id="IPR036047">
    <property type="entry name" value="F-box-like_dom_sf"/>
</dbReference>
<dbReference type="SUPFAM" id="SSF81383">
    <property type="entry name" value="F-box domain"/>
    <property type="match status" value="1"/>
</dbReference>
<dbReference type="AlphaFoldDB" id="A0A835AH54"/>
<dbReference type="PANTHER" id="PTHR34709">
    <property type="entry name" value="OS10G0396666 PROTEIN"/>
    <property type="match status" value="1"/>
</dbReference>
<dbReference type="Pfam" id="PF00646">
    <property type="entry name" value="F-box"/>
    <property type="match status" value="1"/>
</dbReference>
<dbReference type="Gene3D" id="1.20.1280.50">
    <property type="match status" value="1"/>
</dbReference>
<organism evidence="2 3">
    <name type="scientific">Digitaria exilis</name>
    <dbReference type="NCBI Taxonomy" id="1010633"/>
    <lineage>
        <taxon>Eukaryota</taxon>
        <taxon>Viridiplantae</taxon>
        <taxon>Streptophyta</taxon>
        <taxon>Embryophyta</taxon>
        <taxon>Tracheophyta</taxon>
        <taxon>Spermatophyta</taxon>
        <taxon>Magnoliopsida</taxon>
        <taxon>Liliopsida</taxon>
        <taxon>Poales</taxon>
        <taxon>Poaceae</taxon>
        <taxon>PACMAD clade</taxon>
        <taxon>Panicoideae</taxon>
        <taxon>Panicodae</taxon>
        <taxon>Paniceae</taxon>
        <taxon>Anthephorinae</taxon>
        <taxon>Digitaria</taxon>
    </lineage>
</organism>
<feature type="domain" description="F-box" evidence="1">
    <location>
        <begin position="20"/>
        <end position="58"/>
    </location>
</feature>
<evidence type="ECO:0000313" key="3">
    <source>
        <dbReference type="Proteomes" id="UP000636709"/>
    </source>
</evidence>
<dbReference type="EMBL" id="JACEFO010002349">
    <property type="protein sequence ID" value="KAF8664420.1"/>
    <property type="molecule type" value="Genomic_DNA"/>
</dbReference>
<sequence>MGDGCRGRGRPRRDVVDRSISSLPDDLLHVILLRLQSTPDAVRTGVLSRRWRRVWAQVPDLSFDQDYCDHVLRLWSSSILRGIDAVVAAHSAPTLDRLAISVRRSAGDSTPALFAPWLRLASQRLAGELEIRFLPPPAPTALPNRLFRGAPVTIRSGSLERLKLDGGVADGRVTVDAPRLVRLEMSRTRHLDPSKVKGARIAAPELSELIWRNAYHPSRDQIADARRHLRKLEVVPPDYYSLYYSSKFEVPKKMSALFKRFDYVDELSMHMDIPSCDTDEDEVRHDYSLLLGALL</sequence>
<keyword evidence="3" id="KW-1185">Reference proteome</keyword>
<protein>
    <recommendedName>
        <fullName evidence="1">F-box domain-containing protein</fullName>
    </recommendedName>
</protein>
<dbReference type="InterPro" id="IPR055312">
    <property type="entry name" value="FBL15-like"/>
</dbReference>
<comment type="caution">
    <text evidence="2">The sequence shown here is derived from an EMBL/GenBank/DDBJ whole genome shotgun (WGS) entry which is preliminary data.</text>
</comment>
<dbReference type="InterPro" id="IPR001810">
    <property type="entry name" value="F-box_dom"/>
</dbReference>
<evidence type="ECO:0000259" key="1">
    <source>
        <dbReference type="Pfam" id="PF00646"/>
    </source>
</evidence>
<gene>
    <name evidence="2" type="ORF">HU200_054592</name>
</gene>
<proteinExistence type="predicted"/>
<name>A0A835AH54_9POAL</name>
<evidence type="ECO:0000313" key="2">
    <source>
        <dbReference type="EMBL" id="KAF8664420.1"/>
    </source>
</evidence>
<reference evidence="2" key="1">
    <citation type="submission" date="2020-07" db="EMBL/GenBank/DDBJ databases">
        <title>Genome sequence and genetic diversity analysis of an under-domesticated orphan crop, white fonio (Digitaria exilis).</title>
        <authorList>
            <person name="Bennetzen J.L."/>
            <person name="Chen S."/>
            <person name="Ma X."/>
            <person name="Wang X."/>
            <person name="Yssel A.E.J."/>
            <person name="Chaluvadi S.R."/>
            <person name="Johnson M."/>
            <person name="Gangashetty P."/>
            <person name="Hamidou F."/>
            <person name="Sanogo M.D."/>
            <person name="Zwaenepoel A."/>
            <person name="Wallace J."/>
            <person name="Van De Peer Y."/>
            <person name="Van Deynze A."/>
        </authorList>
    </citation>
    <scope>NUCLEOTIDE SEQUENCE</scope>
    <source>
        <tissue evidence="2">Leaves</tissue>
    </source>
</reference>
<dbReference type="OrthoDB" id="1848700at2759"/>
<dbReference type="PANTHER" id="PTHR34709:SF80">
    <property type="entry name" value="F-BOX DOMAIN-CONTAINING PROTEIN"/>
    <property type="match status" value="1"/>
</dbReference>